<evidence type="ECO:0000256" key="1">
    <source>
        <dbReference type="SAM" id="MobiDB-lite"/>
    </source>
</evidence>
<reference evidence="2" key="2">
    <citation type="journal article" date="2015" name="Fish Shellfish Immunol.">
        <title>Early steps in the European eel (Anguilla anguilla)-Vibrio vulnificus interaction in the gills: Role of the RtxA13 toxin.</title>
        <authorList>
            <person name="Callol A."/>
            <person name="Pajuelo D."/>
            <person name="Ebbesson L."/>
            <person name="Teles M."/>
            <person name="MacKenzie S."/>
            <person name="Amaro C."/>
        </authorList>
    </citation>
    <scope>NUCLEOTIDE SEQUENCE</scope>
</reference>
<feature type="compositionally biased region" description="Polar residues" evidence="1">
    <location>
        <begin position="33"/>
        <end position="42"/>
    </location>
</feature>
<sequence>MPANQRNPREQAEPPHSSRRNSKAAKDYKPFNKRSNYFQTSPLDLHCQRAL</sequence>
<accession>A0A0E9X7U1</accession>
<dbReference type="EMBL" id="GBXM01010657">
    <property type="protein sequence ID" value="JAH97920.1"/>
    <property type="molecule type" value="Transcribed_RNA"/>
</dbReference>
<organism evidence="2">
    <name type="scientific">Anguilla anguilla</name>
    <name type="common">European freshwater eel</name>
    <name type="synonym">Muraena anguilla</name>
    <dbReference type="NCBI Taxonomy" id="7936"/>
    <lineage>
        <taxon>Eukaryota</taxon>
        <taxon>Metazoa</taxon>
        <taxon>Chordata</taxon>
        <taxon>Craniata</taxon>
        <taxon>Vertebrata</taxon>
        <taxon>Euteleostomi</taxon>
        <taxon>Actinopterygii</taxon>
        <taxon>Neopterygii</taxon>
        <taxon>Teleostei</taxon>
        <taxon>Anguilliformes</taxon>
        <taxon>Anguillidae</taxon>
        <taxon>Anguilla</taxon>
    </lineage>
</organism>
<dbReference type="AlphaFoldDB" id="A0A0E9X7U1"/>
<proteinExistence type="predicted"/>
<evidence type="ECO:0000313" key="2">
    <source>
        <dbReference type="EMBL" id="JAH97920.1"/>
    </source>
</evidence>
<feature type="region of interest" description="Disordered" evidence="1">
    <location>
        <begin position="1"/>
        <end position="51"/>
    </location>
</feature>
<protein>
    <submittedName>
        <fullName evidence="2">Uncharacterized protein</fullName>
    </submittedName>
</protein>
<reference evidence="2" key="1">
    <citation type="submission" date="2014-11" db="EMBL/GenBank/DDBJ databases">
        <authorList>
            <person name="Amaro Gonzalez C."/>
        </authorList>
    </citation>
    <scope>NUCLEOTIDE SEQUENCE</scope>
</reference>
<name>A0A0E9X7U1_ANGAN</name>